<dbReference type="PROSITE" id="PS50297">
    <property type="entry name" value="ANK_REP_REGION"/>
    <property type="match status" value="2"/>
</dbReference>
<dbReference type="EMBL" id="CM029040">
    <property type="protein sequence ID" value="KAG2637462.1"/>
    <property type="molecule type" value="Genomic_DNA"/>
</dbReference>
<evidence type="ECO:0000256" key="9">
    <source>
        <dbReference type="SAM" id="Phobius"/>
    </source>
</evidence>
<feature type="repeat" description="ANK" evidence="7">
    <location>
        <begin position="238"/>
        <end position="270"/>
    </location>
</feature>
<proteinExistence type="predicted"/>
<organism evidence="11 12">
    <name type="scientific">Panicum virgatum</name>
    <name type="common">Blackwell switchgrass</name>
    <dbReference type="NCBI Taxonomy" id="38727"/>
    <lineage>
        <taxon>Eukaryota</taxon>
        <taxon>Viridiplantae</taxon>
        <taxon>Streptophyta</taxon>
        <taxon>Embryophyta</taxon>
        <taxon>Tracheophyta</taxon>
        <taxon>Spermatophyta</taxon>
        <taxon>Magnoliopsida</taxon>
        <taxon>Liliopsida</taxon>
        <taxon>Poales</taxon>
        <taxon>Poaceae</taxon>
        <taxon>PACMAD clade</taxon>
        <taxon>Panicoideae</taxon>
        <taxon>Panicodae</taxon>
        <taxon>Paniceae</taxon>
        <taxon>Panicinae</taxon>
        <taxon>Panicum</taxon>
        <taxon>Panicum sect. Hiantes</taxon>
    </lineage>
</organism>
<dbReference type="AlphaFoldDB" id="A0A8T0VMM8"/>
<evidence type="ECO:0000256" key="5">
    <source>
        <dbReference type="ARBA" id="ARBA00023043"/>
    </source>
</evidence>
<keyword evidence="4 9" id="KW-1133">Transmembrane helix</keyword>
<evidence type="ECO:0000256" key="6">
    <source>
        <dbReference type="ARBA" id="ARBA00023136"/>
    </source>
</evidence>
<keyword evidence="12" id="KW-1185">Reference proteome</keyword>
<dbReference type="Pfam" id="PF12796">
    <property type="entry name" value="Ank_2"/>
    <property type="match status" value="2"/>
</dbReference>
<evidence type="ECO:0000256" key="3">
    <source>
        <dbReference type="ARBA" id="ARBA00022737"/>
    </source>
</evidence>
<dbReference type="SUPFAM" id="SSF48403">
    <property type="entry name" value="Ankyrin repeat"/>
    <property type="match status" value="1"/>
</dbReference>
<comment type="caution">
    <text evidence="11">The sequence shown here is derived from an EMBL/GenBank/DDBJ whole genome shotgun (WGS) entry which is preliminary data.</text>
</comment>
<sequence length="614" mass="66797">MAEALAAPLEFGPEQMILSAELLQALTGGDAARLQELLSGEHRLQADGHVAINVNGASPGAAPPPSPQWEHGAAPCRQPRPCRGAELAAVVCEKAPSLAGHREVAARLLSTMRAGGADEAAALLARNSLGATALYEAVRHGHAGVVDLLMTEAPEQASLASEDGFSPLYLAASTDRSVKMVRTLLRRSHDGTPSPASVKGPEGRSALHVAATISKEMAQEILNWKPEGPTLLTKVDSSGRTPLQFAVMHGKLDVVQLFLDERTSMEQVHISDNRGLYAVHTAAMVGRAGIIDELIKKCPDYYGLVDDKGRNLLHCNTPLHLAVKHGFPRIVSLLLQTMTVETGVTNKYGLTAGDLGRRALAPGRWYYFLYWSRATITLDGIQTSYADSKHSYSFQKRNQLTGEETLNEEDDLARTGTIASVLIATVAFAAAFTAPGGFVADDHPGAGTAILARRFAFRAFGVSDTMAFLCSIIASCFFVYGGAREIPRNHRFWYNILGGWLVPIGALFMMATFAFGFHLVLGNANRWFIVFVYAVSLASVLLCFPSIWIAWDLGLWRAKHTQAKKPFSPEPWKAIVRCAYHLHHRHCTKYCSAKLLKHVSINCRLYCVMCGLIR</sequence>
<feature type="domain" description="PGG" evidence="10">
    <location>
        <begin position="411"/>
        <end position="519"/>
    </location>
</feature>
<keyword evidence="6 9" id="KW-0472">Membrane</keyword>
<comment type="subcellular location">
    <subcellularLocation>
        <location evidence="1">Membrane</location>
        <topology evidence="1">Multi-pass membrane protein</topology>
    </subcellularLocation>
</comment>
<keyword evidence="2 9" id="KW-0812">Transmembrane</keyword>
<dbReference type="Pfam" id="PF13962">
    <property type="entry name" value="PGG"/>
    <property type="match status" value="1"/>
</dbReference>
<evidence type="ECO:0000256" key="4">
    <source>
        <dbReference type="ARBA" id="ARBA00022989"/>
    </source>
</evidence>
<dbReference type="PANTHER" id="PTHR24186:SF50">
    <property type="entry name" value="ANKYRIN REPEAT-CONTAINING PROTEIN ITN1-LIKE ISOFORM X1"/>
    <property type="match status" value="1"/>
</dbReference>
<gene>
    <name evidence="11" type="ORF">PVAP13_2NG520900</name>
</gene>
<accession>A0A8T0VMM8</accession>
<reference evidence="11" key="1">
    <citation type="submission" date="2020-05" db="EMBL/GenBank/DDBJ databases">
        <title>WGS assembly of Panicum virgatum.</title>
        <authorList>
            <person name="Lovell J.T."/>
            <person name="Jenkins J."/>
            <person name="Shu S."/>
            <person name="Juenger T.E."/>
            <person name="Schmutz J."/>
        </authorList>
    </citation>
    <scope>NUCLEOTIDE SEQUENCE</scope>
    <source>
        <strain evidence="11">AP13</strain>
    </source>
</reference>
<feature type="transmembrane region" description="Helical" evidence="9">
    <location>
        <begin position="492"/>
        <end position="521"/>
    </location>
</feature>
<dbReference type="GO" id="GO:0005886">
    <property type="term" value="C:plasma membrane"/>
    <property type="evidence" value="ECO:0007669"/>
    <property type="project" value="TreeGrafter"/>
</dbReference>
<dbReference type="SMART" id="SM00248">
    <property type="entry name" value="ANK"/>
    <property type="match status" value="6"/>
</dbReference>
<dbReference type="Gene3D" id="1.25.40.20">
    <property type="entry name" value="Ankyrin repeat-containing domain"/>
    <property type="match status" value="1"/>
</dbReference>
<evidence type="ECO:0000256" key="8">
    <source>
        <dbReference type="SAM" id="MobiDB-lite"/>
    </source>
</evidence>
<keyword evidence="3" id="KW-0677">Repeat</keyword>
<feature type="region of interest" description="Disordered" evidence="8">
    <location>
        <begin position="55"/>
        <end position="75"/>
    </location>
</feature>
<evidence type="ECO:0000259" key="10">
    <source>
        <dbReference type="Pfam" id="PF13962"/>
    </source>
</evidence>
<dbReference type="PROSITE" id="PS50088">
    <property type="entry name" value="ANK_REPEAT"/>
    <property type="match status" value="2"/>
</dbReference>
<dbReference type="InterPro" id="IPR026961">
    <property type="entry name" value="PGG_dom"/>
</dbReference>
<evidence type="ECO:0000256" key="7">
    <source>
        <dbReference type="PROSITE-ProRule" id="PRU00023"/>
    </source>
</evidence>
<feature type="transmembrane region" description="Helical" evidence="9">
    <location>
        <begin position="527"/>
        <end position="551"/>
    </location>
</feature>
<evidence type="ECO:0000313" key="12">
    <source>
        <dbReference type="Proteomes" id="UP000823388"/>
    </source>
</evidence>
<evidence type="ECO:0000256" key="1">
    <source>
        <dbReference type="ARBA" id="ARBA00004141"/>
    </source>
</evidence>
<dbReference type="InterPro" id="IPR036770">
    <property type="entry name" value="Ankyrin_rpt-contain_sf"/>
</dbReference>
<protein>
    <recommendedName>
        <fullName evidence="10">PGG domain-containing protein</fullName>
    </recommendedName>
</protein>
<feature type="transmembrane region" description="Helical" evidence="9">
    <location>
        <begin position="460"/>
        <end position="480"/>
    </location>
</feature>
<name>A0A8T0VMM8_PANVG</name>
<evidence type="ECO:0000313" key="11">
    <source>
        <dbReference type="EMBL" id="KAG2637462.1"/>
    </source>
</evidence>
<dbReference type="Proteomes" id="UP000823388">
    <property type="component" value="Chromosome 2N"/>
</dbReference>
<feature type="repeat" description="ANK" evidence="7">
    <location>
        <begin position="314"/>
        <end position="336"/>
    </location>
</feature>
<dbReference type="Pfam" id="PF00023">
    <property type="entry name" value="Ank"/>
    <property type="match status" value="1"/>
</dbReference>
<keyword evidence="5 7" id="KW-0040">ANK repeat</keyword>
<dbReference type="PANTHER" id="PTHR24186">
    <property type="entry name" value="PROTEIN PHOSPHATASE 1 REGULATORY SUBUNIT"/>
    <property type="match status" value="1"/>
</dbReference>
<evidence type="ECO:0000256" key="2">
    <source>
        <dbReference type="ARBA" id="ARBA00022692"/>
    </source>
</evidence>
<dbReference type="InterPro" id="IPR002110">
    <property type="entry name" value="Ankyrin_rpt"/>
</dbReference>